<evidence type="ECO:0000256" key="2">
    <source>
        <dbReference type="SAM" id="SignalP"/>
    </source>
</evidence>
<keyword evidence="3" id="KW-1185">Reference proteome</keyword>
<organism evidence="3 4">
    <name type="scientific">Panagrolaimus superbus</name>
    <dbReference type="NCBI Taxonomy" id="310955"/>
    <lineage>
        <taxon>Eukaryota</taxon>
        <taxon>Metazoa</taxon>
        <taxon>Ecdysozoa</taxon>
        <taxon>Nematoda</taxon>
        <taxon>Chromadorea</taxon>
        <taxon>Rhabditida</taxon>
        <taxon>Tylenchina</taxon>
        <taxon>Panagrolaimomorpha</taxon>
        <taxon>Panagrolaimoidea</taxon>
        <taxon>Panagrolaimidae</taxon>
        <taxon>Panagrolaimus</taxon>
    </lineage>
</organism>
<evidence type="ECO:0000313" key="4">
    <source>
        <dbReference type="WBParaSite" id="PSU_v2.g1969.t1"/>
    </source>
</evidence>
<protein>
    <submittedName>
        <fullName evidence="4">Uncharacterized protein</fullName>
    </submittedName>
</protein>
<sequence length="141" mass="16915">MKLLQILGMMMMMMCRIMHGRVDRHGEHRGEHHGRVDEHGDNIGDQPPILAPMYNFEALRDQHNGLQLEHYQIQVEVDNLRNIIFDLEDQNNRLREQINTINIGVDHPQQHYQHYQPQQQQQPQHYQQQAQQVHHKQPQQQ</sequence>
<feature type="chain" id="PRO_5037115422" evidence="2">
    <location>
        <begin position="21"/>
        <end position="141"/>
    </location>
</feature>
<feature type="region of interest" description="Disordered" evidence="1">
    <location>
        <begin position="117"/>
        <end position="141"/>
    </location>
</feature>
<proteinExistence type="predicted"/>
<dbReference type="Proteomes" id="UP000887577">
    <property type="component" value="Unplaced"/>
</dbReference>
<keyword evidence="2" id="KW-0732">Signal</keyword>
<feature type="compositionally biased region" description="Low complexity" evidence="1">
    <location>
        <begin position="117"/>
        <end position="132"/>
    </location>
</feature>
<dbReference type="WBParaSite" id="PSU_v2.g1969.t1">
    <property type="protein sequence ID" value="PSU_v2.g1969.t1"/>
    <property type="gene ID" value="PSU_v2.g1969"/>
</dbReference>
<evidence type="ECO:0000313" key="3">
    <source>
        <dbReference type="Proteomes" id="UP000887577"/>
    </source>
</evidence>
<feature type="signal peptide" evidence="2">
    <location>
        <begin position="1"/>
        <end position="20"/>
    </location>
</feature>
<name>A0A914YK33_9BILA</name>
<dbReference type="AlphaFoldDB" id="A0A914YK33"/>
<reference evidence="4" key="1">
    <citation type="submission" date="2022-11" db="UniProtKB">
        <authorList>
            <consortium name="WormBaseParasite"/>
        </authorList>
    </citation>
    <scope>IDENTIFICATION</scope>
</reference>
<accession>A0A914YK33</accession>
<evidence type="ECO:0000256" key="1">
    <source>
        <dbReference type="SAM" id="MobiDB-lite"/>
    </source>
</evidence>